<dbReference type="AlphaFoldDB" id="A0A226DX65"/>
<reference evidence="2 3" key="1">
    <citation type="submission" date="2015-12" db="EMBL/GenBank/DDBJ databases">
        <title>The genome of Folsomia candida.</title>
        <authorList>
            <person name="Faddeeva A."/>
            <person name="Derks M.F."/>
            <person name="Anvar Y."/>
            <person name="Smit S."/>
            <person name="Van Straalen N."/>
            <person name="Roelofs D."/>
        </authorList>
    </citation>
    <scope>NUCLEOTIDE SEQUENCE [LARGE SCALE GENOMIC DNA]</scope>
    <source>
        <strain evidence="2 3">VU population</strain>
        <tissue evidence="2">Whole body</tissue>
    </source>
</reference>
<dbReference type="EMBL" id="LNIX01000011">
    <property type="protein sequence ID" value="OXA48796.1"/>
    <property type="molecule type" value="Genomic_DNA"/>
</dbReference>
<feature type="transmembrane region" description="Helical" evidence="1">
    <location>
        <begin position="172"/>
        <end position="189"/>
    </location>
</feature>
<name>A0A226DX65_FOLCA</name>
<proteinExistence type="predicted"/>
<evidence type="ECO:0000313" key="2">
    <source>
        <dbReference type="EMBL" id="OXA48796.1"/>
    </source>
</evidence>
<evidence type="ECO:0000256" key="1">
    <source>
        <dbReference type="SAM" id="Phobius"/>
    </source>
</evidence>
<keyword evidence="3" id="KW-1185">Reference proteome</keyword>
<keyword evidence="1" id="KW-1133">Transmembrane helix</keyword>
<protein>
    <submittedName>
        <fullName evidence="2">Uncharacterized protein</fullName>
    </submittedName>
</protein>
<sequence length="190" mass="20814">MYPNNNAYNGIPQQGQMTYNNGVPPPQGSIGFENVGYPQQPPPPYTPYPTSPSYYPATNPYPFPTDNYTMYGANPPHQQYGPTPYQGQQQFGASTPTNPCYCKKGKYEACQKMKYGVCQSKPKYNQSTSYSGYNQAPGYQGGATPAVSGYYAPVDNAYLDKKARKKKKMMKYAAPVAAGVAGVMIGKILF</sequence>
<evidence type="ECO:0000313" key="3">
    <source>
        <dbReference type="Proteomes" id="UP000198287"/>
    </source>
</evidence>
<gene>
    <name evidence="2" type="ORF">Fcan01_16805</name>
</gene>
<keyword evidence="1" id="KW-0812">Transmembrane</keyword>
<organism evidence="2 3">
    <name type="scientific">Folsomia candida</name>
    <name type="common">Springtail</name>
    <dbReference type="NCBI Taxonomy" id="158441"/>
    <lineage>
        <taxon>Eukaryota</taxon>
        <taxon>Metazoa</taxon>
        <taxon>Ecdysozoa</taxon>
        <taxon>Arthropoda</taxon>
        <taxon>Hexapoda</taxon>
        <taxon>Collembola</taxon>
        <taxon>Entomobryomorpha</taxon>
        <taxon>Isotomoidea</taxon>
        <taxon>Isotomidae</taxon>
        <taxon>Proisotominae</taxon>
        <taxon>Folsomia</taxon>
    </lineage>
</organism>
<keyword evidence="1" id="KW-0472">Membrane</keyword>
<accession>A0A226DX65</accession>
<dbReference type="Proteomes" id="UP000198287">
    <property type="component" value="Unassembled WGS sequence"/>
</dbReference>
<comment type="caution">
    <text evidence="2">The sequence shown here is derived from an EMBL/GenBank/DDBJ whole genome shotgun (WGS) entry which is preliminary data.</text>
</comment>